<evidence type="ECO:0000256" key="1">
    <source>
        <dbReference type="SAM" id="MobiDB-lite"/>
    </source>
</evidence>
<feature type="region of interest" description="Disordered" evidence="1">
    <location>
        <begin position="93"/>
        <end position="115"/>
    </location>
</feature>
<proteinExistence type="predicted"/>
<dbReference type="OrthoDB" id="1723483at2759"/>
<gene>
    <name evidence="2" type="ORF">GUJ93_ZPchr0007g5428</name>
</gene>
<evidence type="ECO:0000313" key="3">
    <source>
        <dbReference type="Proteomes" id="UP000729402"/>
    </source>
</evidence>
<sequence>MPLPSLKEKDVKLTERRHTDGVSVNFNGQFADDGDEVVFVSERAVAAGLFLGRPGCDRAEELPAVEGSLFHDRSTTRDMRMYFVSAHQKSPVPFRSLGTGHKQTGRGKGHNTHGPRMVQKNYFKV</sequence>
<reference evidence="2" key="2">
    <citation type="submission" date="2021-02" db="EMBL/GenBank/DDBJ databases">
        <authorList>
            <person name="Kimball J.A."/>
            <person name="Haas M.W."/>
            <person name="Macchietto M."/>
            <person name="Kono T."/>
            <person name="Duquette J."/>
            <person name="Shao M."/>
        </authorList>
    </citation>
    <scope>NUCLEOTIDE SEQUENCE</scope>
    <source>
        <tissue evidence="2">Fresh leaf tissue</tissue>
    </source>
</reference>
<keyword evidence="3" id="KW-1185">Reference proteome</keyword>
<organism evidence="2 3">
    <name type="scientific">Zizania palustris</name>
    <name type="common">Northern wild rice</name>
    <dbReference type="NCBI Taxonomy" id="103762"/>
    <lineage>
        <taxon>Eukaryota</taxon>
        <taxon>Viridiplantae</taxon>
        <taxon>Streptophyta</taxon>
        <taxon>Embryophyta</taxon>
        <taxon>Tracheophyta</taxon>
        <taxon>Spermatophyta</taxon>
        <taxon>Magnoliopsida</taxon>
        <taxon>Liliopsida</taxon>
        <taxon>Poales</taxon>
        <taxon>Poaceae</taxon>
        <taxon>BOP clade</taxon>
        <taxon>Oryzoideae</taxon>
        <taxon>Oryzeae</taxon>
        <taxon>Zizaniinae</taxon>
        <taxon>Zizania</taxon>
    </lineage>
</organism>
<feature type="compositionally biased region" description="Basic residues" evidence="1">
    <location>
        <begin position="103"/>
        <end position="113"/>
    </location>
</feature>
<dbReference type="AlphaFoldDB" id="A0A8J5VZD7"/>
<evidence type="ECO:0000313" key="2">
    <source>
        <dbReference type="EMBL" id="KAG8080506.1"/>
    </source>
</evidence>
<name>A0A8J5VZD7_ZIZPA</name>
<protein>
    <submittedName>
        <fullName evidence="2">Uncharacterized protein</fullName>
    </submittedName>
</protein>
<dbReference type="Proteomes" id="UP000729402">
    <property type="component" value="Unassembled WGS sequence"/>
</dbReference>
<comment type="caution">
    <text evidence="2">The sequence shown here is derived from an EMBL/GenBank/DDBJ whole genome shotgun (WGS) entry which is preliminary data.</text>
</comment>
<reference evidence="2" key="1">
    <citation type="journal article" date="2021" name="bioRxiv">
        <title>Whole Genome Assembly and Annotation of Northern Wild Rice, Zizania palustris L., Supports a Whole Genome Duplication in the Zizania Genus.</title>
        <authorList>
            <person name="Haas M."/>
            <person name="Kono T."/>
            <person name="Macchietto M."/>
            <person name="Millas R."/>
            <person name="McGilp L."/>
            <person name="Shao M."/>
            <person name="Duquette J."/>
            <person name="Hirsch C.N."/>
            <person name="Kimball J."/>
        </authorList>
    </citation>
    <scope>NUCLEOTIDE SEQUENCE</scope>
    <source>
        <tissue evidence="2">Fresh leaf tissue</tissue>
    </source>
</reference>
<dbReference type="EMBL" id="JAAALK010000282">
    <property type="protein sequence ID" value="KAG8080506.1"/>
    <property type="molecule type" value="Genomic_DNA"/>
</dbReference>
<accession>A0A8J5VZD7</accession>